<evidence type="ECO:0000313" key="2">
    <source>
        <dbReference type="Proteomes" id="UP001345827"/>
    </source>
</evidence>
<organism evidence="1 2">
    <name type="scientific">Vermiconidia calcicola</name>
    <dbReference type="NCBI Taxonomy" id="1690605"/>
    <lineage>
        <taxon>Eukaryota</taxon>
        <taxon>Fungi</taxon>
        <taxon>Dikarya</taxon>
        <taxon>Ascomycota</taxon>
        <taxon>Pezizomycotina</taxon>
        <taxon>Dothideomycetes</taxon>
        <taxon>Dothideomycetidae</taxon>
        <taxon>Mycosphaerellales</taxon>
        <taxon>Extremaceae</taxon>
        <taxon>Vermiconidia</taxon>
    </lineage>
</organism>
<gene>
    <name evidence="1" type="ORF">LTR25_010757</name>
</gene>
<dbReference type="Proteomes" id="UP001345827">
    <property type="component" value="Unassembled WGS sequence"/>
</dbReference>
<dbReference type="AlphaFoldDB" id="A0AAV9PUE9"/>
<reference evidence="1 2" key="1">
    <citation type="submission" date="2023-06" db="EMBL/GenBank/DDBJ databases">
        <title>Black Yeasts Isolated from many extreme environments.</title>
        <authorList>
            <person name="Coleine C."/>
            <person name="Stajich J.E."/>
            <person name="Selbmann L."/>
        </authorList>
    </citation>
    <scope>NUCLEOTIDE SEQUENCE [LARGE SCALE GENOMIC DNA]</scope>
    <source>
        <strain evidence="1 2">CCFEE 5887</strain>
    </source>
</reference>
<proteinExistence type="predicted"/>
<evidence type="ECO:0000313" key="1">
    <source>
        <dbReference type="EMBL" id="KAK5527958.1"/>
    </source>
</evidence>
<comment type="caution">
    <text evidence="1">The sequence shown here is derived from an EMBL/GenBank/DDBJ whole genome shotgun (WGS) entry which is preliminary data.</text>
</comment>
<accession>A0AAV9PUE9</accession>
<dbReference type="EMBL" id="JAXLQG010000030">
    <property type="protein sequence ID" value="KAK5527958.1"/>
    <property type="molecule type" value="Genomic_DNA"/>
</dbReference>
<keyword evidence="2" id="KW-1185">Reference proteome</keyword>
<protein>
    <submittedName>
        <fullName evidence="1">Uncharacterized protein</fullName>
    </submittedName>
</protein>
<name>A0AAV9PUE9_9PEZI</name>
<sequence>MTAATYSHQTYMALKDLRTAHETFISLSGPSFIQDVARPLLQRHKCQQLWGFTLLYRPFDLSWTERLTRYADAAIACDTDPYGADEGPDPFSRMMRRKLLITEATKDRGSLYMAYEFEARQEPSQPREPSSGEPSSVDVLNFLDAFARETRRAGLDGVLGLSHWPWGEASRDARGLLERIEDEAVVYYNHGEYGFAELVDALQSGWFWWEQVSGAREVKVWAVDRRVKKPRPREW</sequence>